<keyword evidence="6" id="KW-1185">Reference proteome</keyword>
<feature type="transmembrane region" description="Helical" evidence="3">
    <location>
        <begin position="549"/>
        <end position="570"/>
    </location>
</feature>
<feature type="transmembrane region" description="Helical" evidence="3">
    <location>
        <begin position="191"/>
        <end position="213"/>
    </location>
</feature>
<evidence type="ECO:0000256" key="1">
    <source>
        <dbReference type="ARBA" id="ARBA00022729"/>
    </source>
</evidence>
<feature type="domain" description="LamG-like jellyroll fold" evidence="4">
    <location>
        <begin position="839"/>
        <end position="968"/>
    </location>
</feature>
<feature type="transmembrane region" description="Helical" evidence="3">
    <location>
        <begin position="483"/>
        <end position="501"/>
    </location>
</feature>
<dbReference type="HOGENOM" id="CLU_012551_0_0_2"/>
<feature type="transmembrane region" description="Helical" evidence="3">
    <location>
        <begin position="397"/>
        <end position="416"/>
    </location>
</feature>
<feature type="transmembrane region" description="Helical" evidence="3">
    <location>
        <begin position="289"/>
        <end position="307"/>
    </location>
</feature>
<feature type="transmembrane region" description="Helical" evidence="3">
    <location>
        <begin position="313"/>
        <end position="330"/>
    </location>
</feature>
<dbReference type="Proteomes" id="UP000002071">
    <property type="component" value="Chromosome"/>
</dbReference>
<dbReference type="SUPFAM" id="SSF49899">
    <property type="entry name" value="Concanavalin A-like lectins/glucanases"/>
    <property type="match status" value="1"/>
</dbReference>
<evidence type="ECO:0000259" key="4">
    <source>
        <dbReference type="SMART" id="SM00560"/>
    </source>
</evidence>
<keyword evidence="1" id="KW-0732">Signal</keyword>
<reference evidence="5 6" key="1">
    <citation type="journal article" date="2009" name="Stand. Genomic Sci.">
        <title>Complete genome sequence of Halorhabdus utahensis type strain (AX-2).</title>
        <authorList>
            <person name="Anderson I."/>
            <person name="Tindall B.J."/>
            <person name="Pomrenke H."/>
            <person name="Goker M."/>
            <person name="Lapidus A."/>
            <person name="Nolan M."/>
            <person name="Copeland A."/>
            <person name="Glavina Del Rio T."/>
            <person name="Chen F."/>
            <person name="Tice H."/>
            <person name="Cheng J.F."/>
            <person name="Lucas S."/>
            <person name="Chertkov O."/>
            <person name="Bruce D."/>
            <person name="Brettin T."/>
            <person name="Detter J.C."/>
            <person name="Han C."/>
            <person name="Goodwin L."/>
            <person name="Land M."/>
            <person name="Hauser L."/>
            <person name="Chang Y.J."/>
            <person name="Jeffries C.D."/>
            <person name="Pitluck S."/>
            <person name="Pati A."/>
            <person name="Mavromatis K."/>
            <person name="Ivanova N."/>
            <person name="Ovchinnikova G."/>
            <person name="Chen A."/>
            <person name="Palaniappan K."/>
            <person name="Chain P."/>
            <person name="Rohde M."/>
            <person name="Bristow J."/>
            <person name="Eisen J.A."/>
            <person name="Markowitz V."/>
            <person name="Hugenholtz P."/>
            <person name="Kyrpides N.C."/>
            <person name="Klenk H.P."/>
        </authorList>
    </citation>
    <scope>NUCLEOTIDE SEQUENCE [LARGE SCALE GENOMIC DNA]</scope>
    <source>
        <strain evidence="6">DSM 12940 / JCM 11049 / AX-2</strain>
    </source>
</reference>
<feature type="transmembrane region" description="Helical" evidence="3">
    <location>
        <begin position="368"/>
        <end position="385"/>
    </location>
</feature>
<dbReference type="STRING" id="519442.Huta_2131"/>
<accession>C7NU53</accession>
<sequence>METGRDEVESFLEANPELEAELEALLTIDARGPWEFDDIPLDSGAFGECVSRGIAVEHDDGGYRLANPDAVRAALDHDVDSAAESEQSSRIPDVNVTLDVPRETVLALLGALSLLVAFRVVFVYQGVFREVITLLGNDPYKRLYWVEQLQAFPAFDPGALGSIPEGVRLTGDTMMLVTLWWVSELFGGTPAAARVTLAIYPVVAAVVTGLFVYATTKLLTDDIRIALASVLMLAVTPINGYRMALGFGDHHAFDYVWIALTVLLVVWWERSADGMATGPIRNRLRSRRLWVAIAALGGTLAVQTMSWVGSPMVLVPFGLLMFVRGAVAFRQSRSPAVAALPYLGGIGVASTIVGTMHLAFGWLPVSRVIVPLAVFVLGAGAVGYFEACRSLSLSATVTVASSVVFSVVGTVGFALVGPGMDAVVERAVGLFRGKQIAESAGLFSAESGLVVQPILFFGFVLFLALPFIVLGAWHVFENNDPRWTAPVVYAVYFLFWAGVKVRFGGPLTIFTAIFGGIGFVKAAAWVDLARPVTSFTEKTPIARFERPEGGQLVSLFLLFLLVGSLGMVQLPIKQSQLVVSEDTYETAQWIDGYSDERNLEYPENGVFTGWSSTRIYNYFVNGHADSYWFEQQYFESFLGSTTPDAWYERLRDRYGFVVYSRPMNGSSGPTVERQLETGDSTPGFAQYRLVHTSGPKRVFQLVEGATIVGIDRTSDTVTAETSPTVSGKSHTYERNAAPNPYGTYAVTVPYPGSYSIAGDQVDVAASAVENGTRVVRHARDGLAHWPFDATDGTVAYDRVGGIQGDISNATVAENGVNGTALEFTRENDSQVRAAVESPPEFTVSMWLKPQALDTTEANDYRILARSGRGLVLNVEESGRLTFRLPGTDAKALGGGSVPVGNWTHVAATYDGSQRTLYVDGAAVATDTVDVGPPSWGGQLTFGGGGDPTHTFDGTIDEIRLYERALNDTELSAQAVQSRNDQ</sequence>
<dbReference type="eggNOG" id="arCOG02043">
    <property type="taxonomic scope" value="Archaea"/>
</dbReference>
<gene>
    <name evidence="5" type="ordered locus">Huta_2131</name>
</gene>
<dbReference type="OrthoDB" id="313284at2157"/>
<dbReference type="InterPro" id="IPR013320">
    <property type="entry name" value="ConA-like_dom_sf"/>
</dbReference>
<feature type="transmembrane region" description="Helical" evidence="3">
    <location>
        <begin position="250"/>
        <end position="268"/>
    </location>
</feature>
<dbReference type="InterPro" id="IPR006558">
    <property type="entry name" value="LamG-like"/>
</dbReference>
<evidence type="ECO:0000256" key="2">
    <source>
        <dbReference type="ARBA" id="ARBA00023157"/>
    </source>
</evidence>
<feature type="transmembrane region" description="Helical" evidence="3">
    <location>
        <begin position="225"/>
        <end position="244"/>
    </location>
</feature>
<evidence type="ECO:0000256" key="3">
    <source>
        <dbReference type="SAM" id="Phobius"/>
    </source>
</evidence>
<dbReference type="GeneID" id="8384425"/>
<feature type="transmembrane region" description="Helical" evidence="3">
    <location>
        <begin position="342"/>
        <end position="362"/>
    </location>
</feature>
<organism evidence="5 6">
    <name type="scientific">Halorhabdus utahensis (strain DSM 12940 / JCM 11049 / AX-2)</name>
    <dbReference type="NCBI Taxonomy" id="519442"/>
    <lineage>
        <taxon>Archaea</taxon>
        <taxon>Methanobacteriati</taxon>
        <taxon>Methanobacteriota</taxon>
        <taxon>Stenosarchaea group</taxon>
        <taxon>Halobacteria</taxon>
        <taxon>Halobacteriales</taxon>
        <taxon>Haloarculaceae</taxon>
        <taxon>Halorhabdus</taxon>
    </lineage>
</organism>
<keyword evidence="3" id="KW-0812">Transmembrane</keyword>
<dbReference type="Pfam" id="PF13385">
    <property type="entry name" value="Laminin_G_3"/>
    <property type="match status" value="1"/>
</dbReference>
<dbReference type="KEGG" id="hut:Huta_2131"/>
<evidence type="ECO:0000313" key="5">
    <source>
        <dbReference type="EMBL" id="ACV12298.1"/>
    </source>
</evidence>
<dbReference type="RefSeq" id="WP_015789869.1">
    <property type="nucleotide sequence ID" value="NC_013158.1"/>
</dbReference>
<evidence type="ECO:0000313" key="6">
    <source>
        <dbReference type="Proteomes" id="UP000002071"/>
    </source>
</evidence>
<dbReference type="SMART" id="SM00560">
    <property type="entry name" value="LamGL"/>
    <property type="match status" value="1"/>
</dbReference>
<dbReference type="AlphaFoldDB" id="C7NU53"/>
<dbReference type="EMBL" id="CP001687">
    <property type="protein sequence ID" value="ACV12298.1"/>
    <property type="molecule type" value="Genomic_DNA"/>
</dbReference>
<feature type="transmembrane region" description="Helical" evidence="3">
    <location>
        <begin position="105"/>
        <end position="127"/>
    </location>
</feature>
<keyword evidence="2" id="KW-1015">Disulfide bond</keyword>
<name>C7NU53_HALUD</name>
<keyword evidence="3" id="KW-0472">Membrane</keyword>
<feature type="transmembrane region" description="Helical" evidence="3">
    <location>
        <begin position="507"/>
        <end position="528"/>
    </location>
</feature>
<dbReference type="Gene3D" id="2.60.120.200">
    <property type="match status" value="1"/>
</dbReference>
<keyword evidence="3" id="KW-1133">Transmembrane helix</keyword>
<protein>
    <submittedName>
        <fullName evidence="5">Laminin G sub domain 2</fullName>
    </submittedName>
</protein>
<feature type="transmembrane region" description="Helical" evidence="3">
    <location>
        <begin position="454"/>
        <end position="476"/>
    </location>
</feature>
<proteinExistence type="predicted"/>